<dbReference type="GO" id="GO:0000151">
    <property type="term" value="C:ubiquitin ligase complex"/>
    <property type="evidence" value="ECO:0007669"/>
    <property type="project" value="InterPro"/>
</dbReference>
<proteinExistence type="inferred from homology"/>
<feature type="compositionally biased region" description="Basic and acidic residues" evidence="12">
    <location>
        <begin position="816"/>
        <end position="832"/>
    </location>
</feature>
<dbReference type="Pfam" id="PF04564">
    <property type="entry name" value="U-box"/>
    <property type="match status" value="1"/>
</dbReference>
<evidence type="ECO:0000259" key="13">
    <source>
        <dbReference type="PROSITE" id="PS51698"/>
    </source>
</evidence>
<dbReference type="PANTHER" id="PTHR13931">
    <property type="entry name" value="UBIQUITINATION FACTOR E4"/>
    <property type="match status" value="1"/>
</dbReference>
<keyword evidence="7" id="KW-0808">Transferase</keyword>
<sequence length="1102" mass="124438">MADAQSDADKIRNKRLAKLGGGGSSSGSSNPGESSGATPPLQASEAPIEAPREEPSVPQQTAPPTLAPAPAPRADGRAPPRITITKRPAEQAETAVRPRSRQRETFEEWEDRVLCTIFRITLHPEHVKDAHGERVHFVSGVVADLNEQEAPMNMTIPMLDNAILEAVAASPQQKPLVYLLGCWKRVMKQLRALRGANADDPKLDVLKEAKKICMSYCIFAVTMPEIYGLPPAEDNALAEHLLADPECDGGICHDFIMEAVSRFPEEEEVRDAFVGAVEQLSRELAQMTMNMNFKPYVQALRSLVRYPAITDAITQSPLFLPEAESIEPQNIELDTLLGPWFRLSPLQGDVALNYFMGARTRDDAYIRNSQDALRMTLRTHQDELFDIANSIIKSSKNPRERLLDWFALAINKNHKRRALRINEKEVASDSFMINITAILDRLCEPFMDATFSKVDRIDIDYFRRSPRVDIHDETKINADQKMSDEFYSHQASGANNFISEVFFLTVAAHHYGAEAANSKLSQIQRDLKALEEHVADFEKKREQFAHNPQQLALFEAALKKHKDRIEKTHCIVSAVQGVLLDDLAQQRSLQLVRYICVWILRLVSPQSAFPKKPVTLPLPEEQPETYRCLPEYLIYDIVDNFKFVTRNMPHIILPAQCDELVTVCITFLRSSEYIKNPGLKASLVTILFYGTLPVRGRPKGILGDVLNASPFALKHLLHALMKFYIEAESTGVSSQFYDKFNIRYEIFQVIRCIWNSSIYRENLNTESKVNVNFFVHFVNLLINDVTFLLDESFSAFRNIHKLQDELEGPHAASLDETEKKDKEDALQENERKAKSYMQLTNETVSMLRVFTEALAPAFAMSEVVQRLADMLDHNLDSMVSEKQQNLKVRDAAGYGFDPRKLLSDMVSVYINLKDQPNFQLAVARDGRSYKPQNFANAVRILRIRPDLKTPEELATFLKFADTVQATKEADDQEEELLGEIPEEYLDPLMYTLMEDPVILPNSKVTIDRSTIRSHLLSDPHDPFNRMALRIEDVVPNTELKAKISAFRTEARERRIAEIQAQKEKDGAPSSADAIGLIEGGSLVETNLPATGDSNDRMDLSEG</sequence>
<evidence type="ECO:0000256" key="1">
    <source>
        <dbReference type="ARBA" id="ARBA00000900"/>
    </source>
</evidence>
<dbReference type="InterPro" id="IPR019474">
    <property type="entry name" value="Ub_conjug_fac_E4_core"/>
</dbReference>
<dbReference type="SMART" id="SM00504">
    <property type="entry name" value="Ubox"/>
    <property type="match status" value="1"/>
</dbReference>
<evidence type="ECO:0000256" key="9">
    <source>
        <dbReference type="ARBA" id="ARBA00023110"/>
    </source>
</evidence>
<dbReference type="Gene3D" id="3.30.40.10">
    <property type="entry name" value="Zinc/RING finger domain, C3HC4 (zinc finger)"/>
    <property type="match status" value="1"/>
</dbReference>
<dbReference type="GO" id="GO:0003755">
    <property type="term" value="F:peptidyl-prolyl cis-trans isomerase activity"/>
    <property type="evidence" value="ECO:0007669"/>
    <property type="project" value="UniProtKB-KW"/>
</dbReference>
<feature type="region of interest" description="Disordered" evidence="12">
    <location>
        <begin position="810"/>
        <end position="832"/>
    </location>
</feature>
<dbReference type="GO" id="GO:0000209">
    <property type="term" value="P:protein polyubiquitination"/>
    <property type="evidence" value="ECO:0007669"/>
    <property type="project" value="TreeGrafter"/>
</dbReference>
<feature type="compositionally biased region" description="Low complexity" evidence="12">
    <location>
        <begin position="26"/>
        <end position="36"/>
    </location>
</feature>
<evidence type="ECO:0000256" key="10">
    <source>
        <dbReference type="ARBA" id="ARBA00023242"/>
    </source>
</evidence>
<evidence type="ECO:0000256" key="6">
    <source>
        <dbReference type="ARBA" id="ARBA00022490"/>
    </source>
</evidence>
<feature type="domain" description="U-box" evidence="13">
    <location>
        <begin position="979"/>
        <end position="1053"/>
    </location>
</feature>
<name>A0A6G1HTA8_9PEZI</name>
<keyword evidence="6" id="KW-0963">Cytoplasm</keyword>
<dbReference type="FunFam" id="3.30.40.10:FF:000055">
    <property type="entry name" value="Ubiquitin conjugation factor e4 a"/>
    <property type="match status" value="1"/>
</dbReference>
<accession>A0A6G1HTA8</accession>
<comment type="catalytic activity">
    <reaction evidence="1">
        <text>S-ubiquitinyl-[E2 ubiquitin-conjugating enzyme]-L-cysteine + [acceptor protein]-L-lysine = [E2 ubiquitin-conjugating enzyme]-L-cysteine + N(6)-ubiquitinyl-[acceptor protein]-L-lysine.</text>
        <dbReference type="EC" id="2.3.2.27"/>
    </reaction>
</comment>
<dbReference type="UniPathway" id="UPA00143"/>
<evidence type="ECO:0000256" key="3">
    <source>
        <dbReference type="ARBA" id="ARBA00004496"/>
    </source>
</evidence>
<dbReference type="GO" id="GO:0005737">
    <property type="term" value="C:cytoplasm"/>
    <property type="evidence" value="ECO:0007669"/>
    <property type="project" value="UniProtKB-SubCell"/>
</dbReference>
<evidence type="ECO:0000256" key="8">
    <source>
        <dbReference type="ARBA" id="ARBA00022786"/>
    </source>
</evidence>
<dbReference type="SUPFAM" id="SSF57850">
    <property type="entry name" value="RING/U-box"/>
    <property type="match status" value="1"/>
</dbReference>
<comment type="pathway">
    <text evidence="4">Protein modification; protein ubiquitination.</text>
</comment>
<dbReference type="CDD" id="cd16657">
    <property type="entry name" value="RING-Ubox_UBE4A"/>
    <property type="match status" value="1"/>
</dbReference>
<dbReference type="PANTHER" id="PTHR13931:SF2">
    <property type="entry name" value="UBIQUITIN CONJUGATION FACTOR E4 B"/>
    <property type="match status" value="1"/>
</dbReference>
<keyword evidence="8" id="KW-0833">Ubl conjugation pathway</keyword>
<feature type="region of interest" description="Disordered" evidence="12">
    <location>
        <begin position="1"/>
        <end position="100"/>
    </location>
</feature>
<evidence type="ECO:0000256" key="2">
    <source>
        <dbReference type="ARBA" id="ARBA00004123"/>
    </source>
</evidence>
<keyword evidence="11" id="KW-0175">Coiled coil</keyword>
<evidence type="ECO:0000313" key="15">
    <source>
        <dbReference type="Proteomes" id="UP000799640"/>
    </source>
</evidence>
<dbReference type="Pfam" id="PF10408">
    <property type="entry name" value="Ufd2P_core"/>
    <property type="match status" value="1"/>
</dbReference>
<gene>
    <name evidence="14" type="ORF">EJ06DRAFT_512225</name>
</gene>
<dbReference type="EMBL" id="ML996698">
    <property type="protein sequence ID" value="KAF2399154.1"/>
    <property type="molecule type" value="Genomic_DNA"/>
</dbReference>
<dbReference type="AlphaFoldDB" id="A0A6G1HTA8"/>
<evidence type="ECO:0000256" key="11">
    <source>
        <dbReference type="SAM" id="Coils"/>
    </source>
</evidence>
<dbReference type="GO" id="GO:0005634">
    <property type="term" value="C:nucleus"/>
    <property type="evidence" value="ECO:0007669"/>
    <property type="project" value="UniProtKB-SubCell"/>
</dbReference>
<reference evidence="14" key="1">
    <citation type="journal article" date="2020" name="Stud. Mycol.">
        <title>101 Dothideomycetes genomes: a test case for predicting lifestyles and emergence of pathogens.</title>
        <authorList>
            <person name="Haridas S."/>
            <person name="Albert R."/>
            <person name="Binder M."/>
            <person name="Bloem J."/>
            <person name="Labutti K."/>
            <person name="Salamov A."/>
            <person name="Andreopoulos B."/>
            <person name="Baker S."/>
            <person name="Barry K."/>
            <person name="Bills G."/>
            <person name="Bluhm B."/>
            <person name="Cannon C."/>
            <person name="Castanera R."/>
            <person name="Culley D."/>
            <person name="Daum C."/>
            <person name="Ezra D."/>
            <person name="Gonzalez J."/>
            <person name="Henrissat B."/>
            <person name="Kuo A."/>
            <person name="Liang C."/>
            <person name="Lipzen A."/>
            <person name="Lutzoni F."/>
            <person name="Magnuson J."/>
            <person name="Mondo S."/>
            <person name="Nolan M."/>
            <person name="Ohm R."/>
            <person name="Pangilinan J."/>
            <person name="Park H.-J."/>
            <person name="Ramirez L."/>
            <person name="Alfaro M."/>
            <person name="Sun H."/>
            <person name="Tritt A."/>
            <person name="Yoshinaga Y."/>
            <person name="Zwiers L.-H."/>
            <person name="Turgeon B."/>
            <person name="Goodwin S."/>
            <person name="Spatafora J."/>
            <person name="Crous P."/>
            <person name="Grigoriev I."/>
        </authorList>
    </citation>
    <scope>NUCLEOTIDE SEQUENCE</scope>
    <source>
        <strain evidence="14">CBS 262.69</strain>
    </source>
</reference>
<comment type="subcellular location">
    <subcellularLocation>
        <location evidence="3">Cytoplasm</location>
    </subcellularLocation>
    <subcellularLocation>
        <location evidence="2">Nucleus</location>
    </subcellularLocation>
</comment>
<feature type="coiled-coil region" evidence="11">
    <location>
        <begin position="513"/>
        <end position="547"/>
    </location>
</feature>
<organism evidence="14 15">
    <name type="scientific">Trichodelitschia bisporula</name>
    <dbReference type="NCBI Taxonomy" id="703511"/>
    <lineage>
        <taxon>Eukaryota</taxon>
        <taxon>Fungi</taxon>
        <taxon>Dikarya</taxon>
        <taxon>Ascomycota</taxon>
        <taxon>Pezizomycotina</taxon>
        <taxon>Dothideomycetes</taxon>
        <taxon>Dothideomycetes incertae sedis</taxon>
        <taxon>Phaeotrichales</taxon>
        <taxon>Phaeotrichaceae</taxon>
        <taxon>Trichodelitschia</taxon>
    </lineage>
</organism>
<dbReference type="PROSITE" id="PS51698">
    <property type="entry name" value="U_BOX"/>
    <property type="match status" value="1"/>
</dbReference>
<evidence type="ECO:0000256" key="12">
    <source>
        <dbReference type="SAM" id="MobiDB-lite"/>
    </source>
</evidence>
<dbReference type="InterPro" id="IPR003613">
    <property type="entry name" value="Ubox_domain"/>
</dbReference>
<dbReference type="GO" id="GO:0006511">
    <property type="term" value="P:ubiquitin-dependent protein catabolic process"/>
    <property type="evidence" value="ECO:0007669"/>
    <property type="project" value="InterPro"/>
</dbReference>
<dbReference type="OrthoDB" id="20295at2759"/>
<dbReference type="InterPro" id="IPR045132">
    <property type="entry name" value="UBE4"/>
</dbReference>
<evidence type="ECO:0000313" key="14">
    <source>
        <dbReference type="EMBL" id="KAF2399154.1"/>
    </source>
</evidence>
<keyword evidence="9" id="KW-0697">Rotamase</keyword>
<comment type="similarity">
    <text evidence="5">Belongs to the ubiquitin conjugation factor E4 family.</text>
</comment>
<keyword evidence="9" id="KW-0413">Isomerase</keyword>
<keyword evidence="15" id="KW-1185">Reference proteome</keyword>
<dbReference type="Proteomes" id="UP000799640">
    <property type="component" value="Unassembled WGS sequence"/>
</dbReference>
<evidence type="ECO:0000256" key="5">
    <source>
        <dbReference type="ARBA" id="ARBA00007434"/>
    </source>
</evidence>
<keyword evidence="10" id="KW-0539">Nucleus</keyword>
<evidence type="ECO:0000256" key="4">
    <source>
        <dbReference type="ARBA" id="ARBA00004906"/>
    </source>
</evidence>
<dbReference type="InterPro" id="IPR013083">
    <property type="entry name" value="Znf_RING/FYVE/PHD"/>
</dbReference>
<dbReference type="GO" id="GO:0036503">
    <property type="term" value="P:ERAD pathway"/>
    <property type="evidence" value="ECO:0007669"/>
    <property type="project" value="InterPro"/>
</dbReference>
<evidence type="ECO:0000256" key="7">
    <source>
        <dbReference type="ARBA" id="ARBA00022679"/>
    </source>
</evidence>
<dbReference type="GO" id="GO:0034450">
    <property type="term" value="F:ubiquitin-ubiquitin ligase activity"/>
    <property type="evidence" value="ECO:0007669"/>
    <property type="project" value="InterPro"/>
</dbReference>
<protein>
    <submittedName>
        <fullName evidence="14">Ubiquitin conjugation factor E4</fullName>
    </submittedName>
</protein>